<feature type="region of interest" description="Disordered" evidence="1">
    <location>
        <begin position="1"/>
        <end position="22"/>
    </location>
</feature>
<dbReference type="AlphaFoldDB" id="A0A845AHE9"/>
<name>A0A845AHE9_9SPHN</name>
<sequence length="99" mass="10933">MSYGTQSSARTSQVEAKHKTSKDAFDLARIKQVVARARQSDRMPNPQLPQGTDIRLVAFQAPEIDLRLVDGGPVMTMGALGSRYKNMPSLVHVGMAWDF</sequence>
<comment type="caution">
    <text evidence="2">The sequence shown here is derived from an EMBL/GenBank/DDBJ whole genome shotgun (WGS) entry which is preliminary data.</text>
</comment>
<evidence type="ECO:0000256" key="1">
    <source>
        <dbReference type="SAM" id="MobiDB-lite"/>
    </source>
</evidence>
<protein>
    <submittedName>
        <fullName evidence="2">Uncharacterized protein</fullName>
    </submittedName>
</protein>
<evidence type="ECO:0000313" key="2">
    <source>
        <dbReference type="EMBL" id="MXP28603.1"/>
    </source>
</evidence>
<dbReference type="Proteomes" id="UP000439780">
    <property type="component" value="Unassembled WGS sequence"/>
</dbReference>
<keyword evidence="3" id="KW-1185">Reference proteome</keyword>
<feature type="compositionally biased region" description="Polar residues" evidence="1">
    <location>
        <begin position="1"/>
        <end position="14"/>
    </location>
</feature>
<evidence type="ECO:0000313" key="3">
    <source>
        <dbReference type="Proteomes" id="UP000439780"/>
    </source>
</evidence>
<accession>A0A845AHE9</accession>
<organism evidence="2 3">
    <name type="scientific">Qipengyuania algicida</name>
    <dbReference type="NCBI Taxonomy" id="1836209"/>
    <lineage>
        <taxon>Bacteria</taxon>
        <taxon>Pseudomonadati</taxon>
        <taxon>Pseudomonadota</taxon>
        <taxon>Alphaproteobacteria</taxon>
        <taxon>Sphingomonadales</taxon>
        <taxon>Erythrobacteraceae</taxon>
        <taxon>Qipengyuania</taxon>
    </lineage>
</organism>
<dbReference type="EMBL" id="WTYA01000004">
    <property type="protein sequence ID" value="MXP28603.1"/>
    <property type="molecule type" value="Genomic_DNA"/>
</dbReference>
<gene>
    <name evidence="2" type="ORF">GRI58_07185</name>
</gene>
<reference evidence="2 3" key="1">
    <citation type="submission" date="2019-12" db="EMBL/GenBank/DDBJ databases">
        <title>Genomic-based taxomic classification of the family Erythrobacteraceae.</title>
        <authorList>
            <person name="Xu L."/>
        </authorList>
    </citation>
    <scope>NUCLEOTIDE SEQUENCE [LARGE SCALE GENOMIC DNA]</scope>
    <source>
        <strain evidence="2 3">KEMB 9005-328</strain>
    </source>
</reference>
<proteinExistence type="predicted"/>